<accession>A0AAP9NMH2</accession>
<evidence type="ECO:0000256" key="4">
    <source>
        <dbReference type="SAM" id="Phobius"/>
    </source>
</evidence>
<dbReference type="CDD" id="cd00051">
    <property type="entry name" value="EFh"/>
    <property type="match status" value="3"/>
</dbReference>
<evidence type="ECO:0000256" key="3">
    <source>
        <dbReference type="SAM" id="Coils"/>
    </source>
</evidence>
<keyword evidence="3" id="KW-0175">Coiled coil</keyword>
<dbReference type="InterPro" id="IPR011992">
    <property type="entry name" value="EF-hand-dom_pair"/>
</dbReference>
<dbReference type="InterPro" id="IPR018247">
    <property type="entry name" value="EF_Hand_1_Ca_BS"/>
</dbReference>
<feature type="domain" description="EF-hand" evidence="5">
    <location>
        <begin position="1429"/>
        <end position="1464"/>
    </location>
</feature>
<dbReference type="PROSITE" id="PS00018">
    <property type="entry name" value="EF_HAND_1"/>
    <property type="match status" value="3"/>
</dbReference>
<sequence>MNNNLTLSVTLRGDGRQLTGTLRNAQGEVREFGDVSVRDNARATGAFERTERSVGTVNNQLNEMNRVGQLARNALLSIGGAISVREVIGYSDAWRNAENQLRQVTDTSTELAYIQGELVDIALETRSNFGASANLYARMARSTTELNLTQRELLALTTTINKSFATNGATAQEAAAAITQLSQGLAAGALRGDEYNSVAEQAPGITRAIAESLRMTIGELREFAAQGGITAEIVVNALQRSSDAIDQDFGKTVATFGQNMEIARTELVRWVGTSDEVSTAVDTLGGGIVTVTEHLDQLVTIAQVGAVLFAGRYVGAIAASQGALAAKTAVAATATGAINVLTGATTRQAAAATTMAAANRAGVAALALIGGSAGAAVIAGAGLYYFREELGLTDDKMKGTIDTVEDLGESFVDEFRNLGTSVMGGVRGARAELIELDAGFLDLKAGALESFTDIVAGSADLINMGLIPIQHALNALDQGFADWINRFANAFESAGAMPFGMANLFGEQVTRMRAMADGLTEGMIEPIGISTAALEGNAQAWRDQAEAMRGTADEVRSGTTPAAQETVAVFKTLDEWLFQTTKTTGDNTGANSKNAASQRELAAATQAQAAALEELYNRLRPGRREVVQLADDMRTLTLAIAMGTGNIAQNIQMMGLLQQQFIEAQNDTDDLAAKTVDAAFTMEGAWDEVRLNGLRRLDDGFTDLWEGAIDGSLNAGELMKKALAQTLAEMAHMAITRPITVQIATSMGFGDSGGAQQGGGFNLSSLKSGWDTVSGLWGGGSAASTAAAGYGAAGWAGSATGAYTGFAGNAAAGAAQAGGGLMGAASAAAPWLAGGMLIDNVLGLGIVDGIVSGISGLFSSSPTKFSGRFGTTASLDRSEGAGKDGVFEHQDSGRFYRETALGYAGFRDQGTERLQRAGVGEDKSWAEDLVNATAAMDALTVSVARSDQEIATMRDTVQGLEASGRNAGEIIEFALKGRALAALESIGHTFSDAVSSLPADEFTARLEIMAGGMGVLMQTADRLNLQFDATAAGALEAAGNLAQIAGGVDNLAAINQGYYQATYSETERLSRSQADLRASLAGVTDQVPTTVAELRNMVEAQNLNDAAAGELAVRLMELAPALKQTNDAVRQAIEEQYQESLGRAPDASGMDYWFNQVATGGATLERALSAIAASSEAAAFAAEDAAGSVDTMADALREREQLERQLLTLEGNTAELRRRDLEATDESNRALQQRIWAVQDEQERLRNLERQQQERVRTIQQEASAMARAREQLASFGVSITSYVDNLRSTDAGLGSPADQLAASSQAFYEQYDKAASGDRDAMNSITQYADRFIEAQQGWSASGSQTTATIDKVVGMLESLPEQLSPEQFLADEFRGIITDQTETLGDVFGSGFSNAITSLSQNFDQLDTNLNGLLTYDEIKRALGDKATDAQVAVLIAAVDTNGDGMISRQELTNARLGGLAKGVASSLEGSFDLLDTSLDGLLTYSELRQGLGGLATDAQVKAMMRSMDLNADGVISQLESVVIASMPTDAVLGTVLRNKMTEVGSRQLTHSQVRNALSPIATDAEISRLIREVDVNGDGMISQQELTNSRLGGLSRGIANAVAGEFDRIDISDDGLIDYNEFRNVFAGMATDSELRRIFNQLDATRTGTISRLDAQTNELVTAAKSTDLSEQEQSIVRALNAQQNSDTVRWWGWNFANEFQRKFKPSVGEGIGVSLAPAQNGTGARSIATAFKQILGANTNGSHATGLGYVPFDGYIAELHRGEMVVTADHAAMLREFVGTSSATMPSVPPMPAPRGLPAPTLPAFPLLDKSDQTQLLRDVLNENKQLRADINKLMSGTNKHLAAANTQRGAAAKGQIGAIERGNKMLKKLEDDKRLEAAKR</sequence>
<dbReference type="Gene3D" id="1.10.238.10">
    <property type="entry name" value="EF-hand"/>
    <property type="match status" value="3"/>
</dbReference>
<proteinExistence type="predicted"/>
<dbReference type="InterPro" id="IPR050145">
    <property type="entry name" value="Centrin_CML-like"/>
</dbReference>
<dbReference type="NCBIfam" id="TIGR02675">
    <property type="entry name" value="tape_meas_nterm"/>
    <property type="match status" value="1"/>
</dbReference>
<keyword evidence="1" id="KW-0677">Repeat</keyword>
<evidence type="ECO:0000313" key="7">
    <source>
        <dbReference type="Proteomes" id="UP000509761"/>
    </source>
</evidence>
<keyword evidence="4" id="KW-0472">Membrane</keyword>
<dbReference type="PANTHER" id="PTHR23050">
    <property type="entry name" value="CALCIUM BINDING PROTEIN"/>
    <property type="match status" value="1"/>
</dbReference>
<keyword evidence="4" id="KW-1133">Transmembrane helix</keyword>
<reference evidence="6 7" key="1">
    <citation type="submission" date="2019-12" db="EMBL/GenBank/DDBJ databases">
        <title>Genome sequencing and assembly of endphytes of Porphyra tenera.</title>
        <authorList>
            <person name="Park J.M."/>
            <person name="Shin R."/>
            <person name="Jo S.H."/>
        </authorList>
    </citation>
    <scope>NUCLEOTIDE SEQUENCE [LARGE SCALE GENOMIC DNA]</scope>
    <source>
        <strain evidence="6 7">GPM3</strain>
    </source>
</reference>
<evidence type="ECO:0000313" key="6">
    <source>
        <dbReference type="EMBL" id="QKS24797.1"/>
    </source>
</evidence>
<keyword evidence="7" id="KW-1185">Reference proteome</keyword>
<dbReference type="Pfam" id="PF13202">
    <property type="entry name" value="EF-hand_5"/>
    <property type="match status" value="1"/>
</dbReference>
<keyword evidence="4" id="KW-0812">Transmembrane</keyword>
<protein>
    <recommendedName>
        <fullName evidence="5">EF-hand domain-containing protein</fullName>
    </recommendedName>
</protein>
<dbReference type="InterPro" id="IPR013491">
    <property type="entry name" value="Tape_meas_N"/>
</dbReference>
<dbReference type="GO" id="GO:0005509">
    <property type="term" value="F:calcium ion binding"/>
    <property type="evidence" value="ECO:0007669"/>
    <property type="project" value="InterPro"/>
</dbReference>
<evidence type="ECO:0000256" key="1">
    <source>
        <dbReference type="ARBA" id="ARBA00022737"/>
    </source>
</evidence>
<evidence type="ECO:0000256" key="2">
    <source>
        <dbReference type="ARBA" id="ARBA00022837"/>
    </source>
</evidence>
<dbReference type="Pfam" id="PF20155">
    <property type="entry name" value="TMP_3"/>
    <property type="match status" value="1"/>
</dbReference>
<dbReference type="SUPFAM" id="SSF47473">
    <property type="entry name" value="EF-hand"/>
    <property type="match status" value="2"/>
</dbReference>
<dbReference type="InterPro" id="IPR025282">
    <property type="entry name" value="DUF4214"/>
</dbReference>
<name>A0AAP9NMH2_9GAMM</name>
<feature type="transmembrane region" description="Helical" evidence="4">
    <location>
        <begin position="363"/>
        <end position="386"/>
    </location>
</feature>
<evidence type="ECO:0000259" key="5">
    <source>
        <dbReference type="PROSITE" id="PS50222"/>
    </source>
</evidence>
<dbReference type="EMBL" id="CP054580">
    <property type="protein sequence ID" value="QKS24797.1"/>
    <property type="molecule type" value="Genomic_DNA"/>
</dbReference>
<dbReference type="SMART" id="SM00054">
    <property type="entry name" value="EFh"/>
    <property type="match status" value="7"/>
</dbReference>
<dbReference type="PROSITE" id="PS50222">
    <property type="entry name" value="EF_HAND_2"/>
    <property type="match status" value="3"/>
</dbReference>
<dbReference type="InterPro" id="IPR002048">
    <property type="entry name" value="EF_hand_dom"/>
</dbReference>
<organism evidence="6 7">
    <name type="scientific">Vreelandella titanicae</name>
    <dbReference type="NCBI Taxonomy" id="664683"/>
    <lineage>
        <taxon>Bacteria</taxon>
        <taxon>Pseudomonadati</taxon>
        <taxon>Pseudomonadota</taxon>
        <taxon>Gammaproteobacteria</taxon>
        <taxon>Oceanospirillales</taxon>
        <taxon>Halomonadaceae</taxon>
        <taxon>Vreelandella</taxon>
    </lineage>
</organism>
<gene>
    <name evidence="6" type="ORF">FX987_02579</name>
</gene>
<keyword evidence="2" id="KW-0106">Calcium</keyword>
<feature type="domain" description="EF-hand" evidence="5">
    <location>
        <begin position="1609"/>
        <end position="1635"/>
    </location>
</feature>
<feature type="coiled-coil region" evidence="3">
    <location>
        <begin position="1185"/>
        <end position="1262"/>
    </location>
</feature>
<dbReference type="Pfam" id="PF13499">
    <property type="entry name" value="EF-hand_7"/>
    <property type="match status" value="1"/>
</dbReference>
<dbReference type="RefSeq" id="WP_174788299.1">
    <property type="nucleotide sequence ID" value="NZ_CP054580.1"/>
</dbReference>
<feature type="coiled-coil region" evidence="3">
    <location>
        <begin position="1814"/>
        <end position="1841"/>
    </location>
</feature>
<feature type="domain" description="EF-hand" evidence="5">
    <location>
        <begin position="1564"/>
        <end position="1599"/>
    </location>
</feature>
<dbReference type="Pfam" id="PF13946">
    <property type="entry name" value="DUF4214"/>
    <property type="match status" value="1"/>
</dbReference>
<dbReference type="Proteomes" id="UP000509761">
    <property type="component" value="Chromosome"/>
</dbReference>